<name>A0AAD7IK33_9AGAR</name>
<evidence type="ECO:0000313" key="2">
    <source>
        <dbReference type="EMBL" id="KAJ7744976.1"/>
    </source>
</evidence>
<dbReference type="AlphaFoldDB" id="A0AAD7IK33"/>
<dbReference type="EMBL" id="JARJLG010000105">
    <property type="protein sequence ID" value="KAJ7744976.1"/>
    <property type="molecule type" value="Genomic_DNA"/>
</dbReference>
<organism evidence="2 3">
    <name type="scientific">Mycena maculata</name>
    <dbReference type="NCBI Taxonomy" id="230809"/>
    <lineage>
        <taxon>Eukaryota</taxon>
        <taxon>Fungi</taxon>
        <taxon>Dikarya</taxon>
        <taxon>Basidiomycota</taxon>
        <taxon>Agaricomycotina</taxon>
        <taxon>Agaricomycetes</taxon>
        <taxon>Agaricomycetidae</taxon>
        <taxon>Agaricales</taxon>
        <taxon>Marasmiineae</taxon>
        <taxon>Mycenaceae</taxon>
        <taxon>Mycena</taxon>
    </lineage>
</organism>
<feature type="compositionally biased region" description="Basic and acidic residues" evidence="1">
    <location>
        <begin position="297"/>
        <end position="307"/>
    </location>
</feature>
<evidence type="ECO:0000256" key="1">
    <source>
        <dbReference type="SAM" id="MobiDB-lite"/>
    </source>
</evidence>
<sequence>MFQDRCLSCGAEVEDGRAYCNELCHSGDLTSPSISSASSPFASPHLHPNTHHHPNDVPALVPSALGRALRAYTRDRYSASSSSSSWSVVTDDDDDDCSEYDQEPHVQHSAGLSYARRPSGTNNRSTFPALHRRTSSASSSVSLCLPQSAPGGTSSFHHLDDDDGYTDSFAPSDLASDDPARPTGDTIAAGPAKARRKHNRASLPAYFSILSTASAPSRTTTALPPIQPGYPFPTAASPLSSSSGHSNTLTRTSPPTPKVSLLSGLAHTAHLASRGRRHAHAPRTRSGSRSRSPSPARRRDSEEKVADWSDALAVTRGRPVRRNSSPSAKMLSPDGRSESGSRRGRVRVDELSPERPRRSGLLGRARRGGGDEWDGLGAGWW</sequence>
<proteinExistence type="predicted"/>
<feature type="compositionally biased region" description="Basic residues" evidence="1">
    <location>
        <begin position="273"/>
        <end position="288"/>
    </location>
</feature>
<gene>
    <name evidence="2" type="ORF">DFH07DRAFT_19860</name>
</gene>
<feature type="region of interest" description="Disordered" evidence="1">
    <location>
        <begin position="216"/>
        <end position="381"/>
    </location>
</feature>
<feature type="compositionally biased region" description="Low complexity" evidence="1">
    <location>
        <begin position="34"/>
        <end position="47"/>
    </location>
</feature>
<evidence type="ECO:0000313" key="3">
    <source>
        <dbReference type="Proteomes" id="UP001215280"/>
    </source>
</evidence>
<feature type="compositionally biased region" description="Low complexity" evidence="1">
    <location>
        <begin position="237"/>
        <end position="246"/>
    </location>
</feature>
<feature type="region of interest" description="Disordered" evidence="1">
    <location>
        <begin position="82"/>
        <end position="199"/>
    </location>
</feature>
<keyword evidence="3" id="KW-1185">Reference proteome</keyword>
<dbReference type="Proteomes" id="UP001215280">
    <property type="component" value="Unassembled WGS sequence"/>
</dbReference>
<accession>A0AAD7IK33</accession>
<reference evidence="2" key="1">
    <citation type="submission" date="2023-03" db="EMBL/GenBank/DDBJ databases">
        <title>Massive genome expansion in bonnet fungi (Mycena s.s.) driven by repeated elements and novel gene families across ecological guilds.</title>
        <authorList>
            <consortium name="Lawrence Berkeley National Laboratory"/>
            <person name="Harder C.B."/>
            <person name="Miyauchi S."/>
            <person name="Viragh M."/>
            <person name="Kuo A."/>
            <person name="Thoen E."/>
            <person name="Andreopoulos B."/>
            <person name="Lu D."/>
            <person name="Skrede I."/>
            <person name="Drula E."/>
            <person name="Henrissat B."/>
            <person name="Morin E."/>
            <person name="Kohler A."/>
            <person name="Barry K."/>
            <person name="LaButti K."/>
            <person name="Morin E."/>
            <person name="Salamov A."/>
            <person name="Lipzen A."/>
            <person name="Mereny Z."/>
            <person name="Hegedus B."/>
            <person name="Baldrian P."/>
            <person name="Stursova M."/>
            <person name="Weitz H."/>
            <person name="Taylor A."/>
            <person name="Grigoriev I.V."/>
            <person name="Nagy L.G."/>
            <person name="Martin F."/>
            <person name="Kauserud H."/>
        </authorList>
    </citation>
    <scope>NUCLEOTIDE SEQUENCE</scope>
    <source>
        <strain evidence="2">CBHHK188m</strain>
    </source>
</reference>
<protein>
    <submittedName>
        <fullName evidence="2">Uncharacterized protein</fullName>
    </submittedName>
</protein>
<comment type="caution">
    <text evidence="2">The sequence shown here is derived from an EMBL/GenBank/DDBJ whole genome shotgun (WGS) entry which is preliminary data.</text>
</comment>
<feature type="compositionally biased region" description="Basic and acidic residues" evidence="1">
    <location>
        <begin position="335"/>
        <end position="357"/>
    </location>
</feature>
<feature type="compositionally biased region" description="Acidic residues" evidence="1">
    <location>
        <begin position="90"/>
        <end position="101"/>
    </location>
</feature>
<feature type="region of interest" description="Disordered" evidence="1">
    <location>
        <begin position="34"/>
        <end position="57"/>
    </location>
</feature>